<dbReference type="EMBL" id="VUMN01000009">
    <property type="protein sequence ID" value="MSS58329.1"/>
    <property type="molecule type" value="Genomic_DNA"/>
</dbReference>
<comment type="caution">
    <text evidence="1">The sequence shown here is derived from an EMBL/GenBank/DDBJ whole genome shotgun (WGS) entry which is preliminary data.</text>
</comment>
<dbReference type="Pfam" id="PF01257">
    <property type="entry name" value="2Fe-2S_thioredx"/>
    <property type="match status" value="1"/>
</dbReference>
<accession>A0A7X2NRT3</accession>
<evidence type="ECO:0000313" key="1">
    <source>
        <dbReference type="EMBL" id="MSS58329.1"/>
    </source>
</evidence>
<protein>
    <submittedName>
        <fullName evidence="1">(2Fe-2S) ferredoxin domain-containing protein</fullName>
    </submittedName>
</protein>
<gene>
    <name evidence="1" type="ORF">FYJ51_05365</name>
</gene>
<dbReference type="AlphaFoldDB" id="A0A7X2NRT3"/>
<dbReference type="RefSeq" id="WP_105302861.1">
    <property type="nucleotide sequence ID" value="NZ_VUMN01000009.1"/>
</dbReference>
<dbReference type="Gene3D" id="3.40.30.10">
    <property type="entry name" value="Glutaredoxin"/>
    <property type="match status" value="1"/>
</dbReference>
<dbReference type="Proteomes" id="UP000461880">
    <property type="component" value="Unassembled WGS sequence"/>
</dbReference>
<evidence type="ECO:0000313" key="2">
    <source>
        <dbReference type="Proteomes" id="UP000461880"/>
    </source>
</evidence>
<dbReference type="InterPro" id="IPR036249">
    <property type="entry name" value="Thioredoxin-like_sf"/>
</dbReference>
<sequence>MVNVEICIGSACYVKGSSQVVQTLNELIKENGWEDEVAVKGSFCMKACQNHLGLGIRVNGKQLEQVTAENAKEVLKKEITEALS</sequence>
<dbReference type="CDD" id="cd02980">
    <property type="entry name" value="TRX_Fd_family"/>
    <property type="match status" value="1"/>
</dbReference>
<proteinExistence type="predicted"/>
<organism evidence="1 2">
    <name type="scientific">Stecheria intestinalis</name>
    <dbReference type="NCBI Taxonomy" id="2606630"/>
    <lineage>
        <taxon>Bacteria</taxon>
        <taxon>Bacillati</taxon>
        <taxon>Bacillota</taxon>
        <taxon>Erysipelotrichia</taxon>
        <taxon>Erysipelotrichales</taxon>
        <taxon>Erysipelotrichaceae</taxon>
        <taxon>Stecheria</taxon>
    </lineage>
</organism>
<keyword evidence="2" id="KW-1185">Reference proteome</keyword>
<name>A0A7X2NRT3_9FIRM</name>
<dbReference type="SUPFAM" id="SSF52833">
    <property type="entry name" value="Thioredoxin-like"/>
    <property type="match status" value="1"/>
</dbReference>
<reference evidence="1 2" key="1">
    <citation type="submission" date="2019-08" db="EMBL/GenBank/DDBJ databases">
        <title>In-depth cultivation of the pig gut microbiome towards novel bacterial diversity and tailored functional studies.</title>
        <authorList>
            <person name="Wylensek D."/>
            <person name="Hitch T.C.A."/>
            <person name="Clavel T."/>
        </authorList>
    </citation>
    <scope>NUCLEOTIDE SEQUENCE [LARGE SCALE GENOMIC DNA]</scope>
    <source>
        <strain evidence="1 2">Oil+RF-744-GAM-WT-6</strain>
    </source>
</reference>